<sequence length="55" mass="6147">MIALTIGSLAAAVGIYLVIVLWPQRVPKDRSVTEIRRRAESERRADYRGGNAHGR</sequence>
<dbReference type="RefSeq" id="WP_158436244.1">
    <property type="nucleotide sequence ID" value="NZ_CP006850.1"/>
</dbReference>
<feature type="transmembrane region" description="Helical" evidence="2">
    <location>
        <begin position="6"/>
        <end position="22"/>
    </location>
</feature>
<name>W5TFX4_9NOCA</name>
<evidence type="ECO:0000313" key="3">
    <source>
        <dbReference type="EMBL" id="AHH18117.1"/>
    </source>
</evidence>
<keyword evidence="2" id="KW-0812">Transmembrane</keyword>
<reference evidence="3 4" key="1">
    <citation type="journal article" date="2014" name="Appl. Environ. Microbiol.">
        <title>Insights into the Microbial Degradation of Rubber and Gutta-Percha by Analysis of the Complete Genome of Nocardia nova SH22a.</title>
        <authorList>
            <person name="Luo Q."/>
            <person name="Hiessl S."/>
            <person name="Poehlein A."/>
            <person name="Daniel R."/>
            <person name="Steinbuchel A."/>
        </authorList>
    </citation>
    <scope>NUCLEOTIDE SEQUENCE [LARGE SCALE GENOMIC DNA]</scope>
    <source>
        <strain evidence="3">SH22a</strain>
    </source>
</reference>
<dbReference type="EMBL" id="CP006850">
    <property type="protein sequence ID" value="AHH18117.1"/>
    <property type="molecule type" value="Genomic_DNA"/>
</dbReference>
<feature type="region of interest" description="Disordered" evidence="1">
    <location>
        <begin position="35"/>
        <end position="55"/>
    </location>
</feature>
<feature type="compositionally biased region" description="Basic and acidic residues" evidence="1">
    <location>
        <begin position="35"/>
        <end position="47"/>
    </location>
</feature>
<evidence type="ECO:0000313" key="4">
    <source>
        <dbReference type="Proteomes" id="UP000019150"/>
    </source>
</evidence>
<organism evidence="3 4">
    <name type="scientific">Nocardia nova SH22a</name>
    <dbReference type="NCBI Taxonomy" id="1415166"/>
    <lineage>
        <taxon>Bacteria</taxon>
        <taxon>Bacillati</taxon>
        <taxon>Actinomycetota</taxon>
        <taxon>Actinomycetes</taxon>
        <taxon>Mycobacteriales</taxon>
        <taxon>Nocardiaceae</taxon>
        <taxon>Nocardia</taxon>
    </lineage>
</organism>
<accession>W5TFX4</accession>
<proteinExistence type="predicted"/>
<dbReference type="PATRIC" id="fig|1415166.3.peg.3418"/>
<dbReference type="AlphaFoldDB" id="W5TFX4"/>
<dbReference type="KEGG" id="nno:NONO_c33300"/>
<dbReference type="STRING" id="1415166.NONO_c33300"/>
<dbReference type="HOGENOM" id="CLU_3155452_0_0_11"/>
<gene>
    <name evidence="3" type="ORF">NONO_c33300</name>
</gene>
<evidence type="ECO:0000256" key="2">
    <source>
        <dbReference type="SAM" id="Phobius"/>
    </source>
</evidence>
<keyword evidence="2" id="KW-0472">Membrane</keyword>
<protein>
    <submittedName>
        <fullName evidence="3">Uncharacterized protein</fullName>
    </submittedName>
</protein>
<keyword evidence="4" id="KW-1185">Reference proteome</keyword>
<evidence type="ECO:0000256" key="1">
    <source>
        <dbReference type="SAM" id="MobiDB-lite"/>
    </source>
</evidence>
<dbReference type="Proteomes" id="UP000019150">
    <property type="component" value="Chromosome"/>
</dbReference>
<keyword evidence="2" id="KW-1133">Transmembrane helix</keyword>